<dbReference type="KEGG" id="eat:EAT1b_2446"/>
<gene>
    <name evidence="1" type="ordered locus">EAT1b_2446</name>
</gene>
<evidence type="ECO:0008006" key="3">
    <source>
        <dbReference type="Google" id="ProtNLM"/>
    </source>
</evidence>
<keyword evidence="2" id="KW-1185">Reference proteome</keyword>
<dbReference type="STRING" id="360911.EAT1b_2446"/>
<proteinExistence type="predicted"/>
<accession>C4L3M2</accession>
<sequence length="169" mass="18835">MKGGTMMKKWMIVFFCLFLVACGKEMETESEPEMTENGQVAEAYLEEQQYPIVSYEGEHTSTLTLEELAEDRERNVWGLQPVSPDEYVGKTIYYENFTVKDHPIGEQSPAGQTAVSVMIVDGKVIGGTSFPVTDGSGSGNGYSLSGESLEDIHPDLQEWQDAWNEKYGE</sequence>
<protein>
    <recommendedName>
        <fullName evidence="3">DUF4830 domain-containing protein</fullName>
    </recommendedName>
</protein>
<evidence type="ECO:0000313" key="2">
    <source>
        <dbReference type="Proteomes" id="UP000000716"/>
    </source>
</evidence>
<organism evidence="1 2">
    <name type="scientific">Exiguobacterium sp. (strain ATCC BAA-1283 / AT1b)</name>
    <dbReference type="NCBI Taxonomy" id="360911"/>
    <lineage>
        <taxon>Bacteria</taxon>
        <taxon>Bacillati</taxon>
        <taxon>Bacillota</taxon>
        <taxon>Bacilli</taxon>
        <taxon>Bacillales</taxon>
        <taxon>Bacillales Family XII. Incertae Sedis</taxon>
        <taxon>Exiguobacterium</taxon>
    </lineage>
</organism>
<dbReference type="Proteomes" id="UP000000716">
    <property type="component" value="Chromosome"/>
</dbReference>
<name>C4L3M2_EXISA</name>
<dbReference type="PROSITE" id="PS51257">
    <property type="entry name" value="PROKAR_LIPOPROTEIN"/>
    <property type="match status" value="1"/>
</dbReference>
<evidence type="ECO:0000313" key="1">
    <source>
        <dbReference type="EMBL" id="ACQ71367.1"/>
    </source>
</evidence>
<dbReference type="AlphaFoldDB" id="C4L3M2"/>
<dbReference type="eggNOG" id="ENOG5032HM6">
    <property type="taxonomic scope" value="Bacteria"/>
</dbReference>
<dbReference type="HOGENOM" id="CLU_130858_0_0_9"/>
<reference evidence="1 2" key="1">
    <citation type="journal article" date="2011" name="J. Bacteriol.">
        <title>Complete genome sequence of the Thermophilic Bacterium Exiguobacterium sp. AT1b.</title>
        <authorList>
            <person name="Vishnivetskaya T.A."/>
            <person name="Lucas S."/>
            <person name="Copeland A."/>
            <person name="Lapidus A."/>
            <person name="Glavina Del Rio T."/>
            <person name="Dalin E."/>
            <person name="Tice H."/>
            <person name="Bruce D.C."/>
            <person name="Goodwin L.A."/>
            <person name="Pitluck S."/>
            <person name="Saunders E."/>
            <person name="Brettin T."/>
            <person name="Detter C."/>
            <person name="Han C."/>
            <person name="Larimer F."/>
            <person name="Land M.L."/>
            <person name="Hauser L.J."/>
            <person name="Kyrpides N.C."/>
            <person name="Ovchinnikova G."/>
            <person name="Kathariou S."/>
            <person name="Ramaley R.F."/>
            <person name="Rodrigues D.F."/>
            <person name="Hendrix C."/>
            <person name="Richardson P."/>
            <person name="Tiedje J.M."/>
        </authorList>
    </citation>
    <scope>NUCLEOTIDE SEQUENCE [LARGE SCALE GENOMIC DNA]</scope>
    <source>
        <strain evidence="2">ATCC BAA-1283 / AT1b</strain>
    </source>
</reference>
<dbReference type="EMBL" id="CP001615">
    <property type="protein sequence ID" value="ACQ71367.1"/>
    <property type="molecule type" value="Genomic_DNA"/>
</dbReference>